<dbReference type="SUPFAM" id="SSF103481">
    <property type="entry name" value="Multidrug resistance efflux transporter EmrE"/>
    <property type="match status" value="2"/>
</dbReference>
<feature type="transmembrane region" description="Helical" evidence="7">
    <location>
        <begin position="35"/>
        <end position="53"/>
    </location>
</feature>
<evidence type="ECO:0000256" key="5">
    <source>
        <dbReference type="ARBA" id="ARBA00023136"/>
    </source>
</evidence>
<feature type="compositionally biased region" description="Basic and acidic residues" evidence="6">
    <location>
        <begin position="298"/>
        <end position="309"/>
    </location>
</feature>
<keyword evidence="5 7" id="KW-0472">Membrane</keyword>
<dbReference type="InterPro" id="IPR037185">
    <property type="entry name" value="EmrE-like"/>
</dbReference>
<feature type="transmembrane region" description="Helical" evidence="7">
    <location>
        <begin position="141"/>
        <end position="163"/>
    </location>
</feature>
<feature type="transmembrane region" description="Helical" evidence="7">
    <location>
        <begin position="175"/>
        <end position="194"/>
    </location>
</feature>
<evidence type="ECO:0000256" key="4">
    <source>
        <dbReference type="ARBA" id="ARBA00022989"/>
    </source>
</evidence>
<feature type="domain" description="EamA" evidence="8">
    <location>
        <begin position="145"/>
        <end position="276"/>
    </location>
</feature>
<evidence type="ECO:0000256" key="1">
    <source>
        <dbReference type="ARBA" id="ARBA00004141"/>
    </source>
</evidence>
<keyword evidence="10" id="KW-1185">Reference proteome</keyword>
<name>A0A372ZLI2_9ACTN</name>
<comment type="subcellular location">
    <subcellularLocation>
        <location evidence="1">Membrane</location>
        <topology evidence="1">Multi-pass membrane protein</topology>
    </subcellularLocation>
</comment>
<dbReference type="EMBL" id="QVIG01000001">
    <property type="protein sequence ID" value="RGD56749.1"/>
    <property type="molecule type" value="Genomic_DNA"/>
</dbReference>
<evidence type="ECO:0000313" key="10">
    <source>
        <dbReference type="Proteomes" id="UP000263377"/>
    </source>
</evidence>
<dbReference type="GO" id="GO:0016020">
    <property type="term" value="C:membrane"/>
    <property type="evidence" value="ECO:0007669"/>
    <property type="project" value="UniProtKB-SubCell"/>
</dbReference>
<dbReference type="Proteomes" id="UP000263377">
    <property type="component" value="Unassembled WGS sequence"/>
</dbReference>
<feature type="domain" description="EamA" evidence="8">
    <location>
        <begin position="6"/>
        <end position="134"/>
    </location>
</feature>
<sequence length="309" mass="31549">MEANARWVLLTALAPVAWGANYWVTHAHLPADHPLWGAALRALPAGLLLLALARRRPHGAWWWRSALLGLLNTAVFFVLLYLASQLLPTSAAATVMAASPLTMLLTAWALAGPRPRRAHLAGAVVGLAGVALALAGPGEGIGWAGLAASAAAMLVSSVGYVLAARWREGADPLAATAWQLTAGGLVLLPLAAAVEGPPPPVDAPTLLAFGYTTVIATALAFACWFAGLRHLPAGTVGLLGLLNPLTGVLLGTALDGDAFGPRQGAGLALVVVGILLGRPRAEPAVRPAAESAAGRARPSADRDLDLKST</sequence>
<feature type="transmembrane region" description="Helical" evidence="7">
    <location>
        <begin position="235"/>
        <end position="254"/>
    </location>
</feature>
<evidence type="ECO:0000313" key="9">
    <source>
        <dbReference type="EMBL" id="RGD56749.1"/>
    </source>
</evidence>
<dbReference type="AlphaFoldDB" id="A0A372ZLI2"/>
<comment type="caution">
    <text evidence="9">The sequence shown here is derived from an EMBL/GenBank/DDBJ whole genome shotgun (WGS) entry which is preliminary data.</text>
</comment>
<dbReference type="RefSeq" id="WP_117485347.1">
    <property type="nucleotide sequence ID" value="NZ_QVIG01000001.1"/>
</dbReference>
<gene>
    <name evidence="9" type="ORF">DR950_02140</name>
</gene>
<comment type="similarity">
    <text evidence="2">Belongs to the EamA transporter family.</text>
</comment>
<dbReference type="PANTHER" id="PTHR32322">
    <property type="entry name" value="INNER MEMBRANE TRANSPORTER"/>
    <property type="match status" value="1"/>
</dbReference>
<evidence type="ECO:0000256" key="3">
    <source>
        <dbReference type="ARBA" id="ARBA00022692"/>
    </source>
</evidence>
<dbReference type="Gene3D" id="1.10.3730.20">
    <property type="match status" value="1"/>
</dbReference>
<accession>A0A372ZLI2</accession>
<keyword evidence="4 7" id="KW-1133">Transmembrane helix</keyword>
<dbReference type="PANTHER" id="PTHR32322:SF2">
    <property type="entry name" value="EAMA DOMAIN-CONTAINING PROTEIN"/>
    <property type="match status" value="1"/>
</dbReference>
<dbReference type="InterPro" id="IPR050638">
    <property type="entry name" value="AA-Vitamin_Transporters"/>
</dbReference>
<dbReference type="InterPro" id="IPR000620">
    <property type="entry name" value="EamA_dom"/>
</dbReference>
<organism evidence="9 10">
    <name type="scientific">Kitasatospora xanthocidica</name>
    <dbReference type="NCBI Taxonomy" id="83382"/>
    <lineage>
        <taxon>Bacteria</taxon>
        <taxon>Bacillati</taxon>
        <taxon>Actinomycetota</taxon>
        <taxon>Actinomycetes</taxon>
        <taxon>Kitasatosporales</taxon>
        <taxon>Streptomycetaceae</taxon>
        <taxon>Kitasatospora</taxon>
    </lineage>
</organism>
<evidence type="ECO:0000259" key="8">
    <source>
        <dbReference type="Pfam" id="PF00892"/>
    </source>
</evidence>
<feature type="transmembrane region" description="Helical" evidence="7">
    <location>
        <begin position="118"/>
        <end position="135"/>
    </location>
</feature>
<feature type="compositionally biased region" description="Low complexity" evidence="6">
    <location>
        <begin position="286"/>
        <end position="297"/>
    </location>
</feature>
<feature type="region of interest" description="Disordered" evidence="6">
    <location>
        <begin position="286"/>
        <end position="309"/>
    </location>
</feature>
<evidence type="ECO:0000256" key="7">
    <source>
        <dbReference type="SAM" id="Phobius"/>
    </source>
</evidence>
<evidence type="ECO:0000256" key="6">
    <source>
        <dbReference type="SAM" id="MobiDB-lite"/>
    </source>
</evidence>
<protein>
    <submittedName>
        <fullName evidence="9">EamA family transporter</fullName>
    </submittedName>
</protein>
<evidence type="ECO:0000256" key="2">
    <source>
        <dbReference type="ARBA" id="ARBA00007362"/>
    </source>
</evidence>
<reference evidence="9 10" key="1">
    <citation type="submission" date="2018-08" db="EMBL/GenBank/DDBJ databases">
        <title>Diversity &amp; Physiological Properties of Lignin-Decomposing Actinobacteria from Soil.</title>
        <authorList>
            <person name="Roh S.G."/>
            <person name="Kim S.B."/>
        </authorList>
    </citation>
    <scope>NUCLEOTIDE SEQUENCE [LARGE SCALE GENOMIC DNA]</scope>
    <source>
        <strain evidence="9 10">MMS17-GH009</strain>
    </source>
</reference>
<feature type="transmembrane region" description="Helical" evidence="7">
    <location>
        <begin position="90"/>
        <end position="111"/>
    </location>
</feature>
<feature type="transmembrane region" description="Helical" evidence="7">
    <location>
        <begin position="65"/>
        <end position="84"/>
    </location>
</feature>
<dbReference type="Pfam" id="PF00892">
    <property type="entry name" value="EamA"/>
    <property type="match status" value="2"/>
</dbReference>
<feature type="transmembrane region" description="Helical" evidence="7">
    <location>
        <begin position="206"/>
        <end position="228"/>
    </location>
</feature>
<feature type="transmembrane region" description="Helical" evidence="7">
    <location>
        <begin position="260"/>
        <end position="277"/>
    </location>
</feature>
<keyword evidence="3 7" id="KW-0812">Transmembrane</keyword>
<proteinExistence type="inferred from homology"/>